<evidence type="ECO:0000259" key="8">
    <source>
        <dbReference type="PROSITE" id="PS50237"/>
    </source>
</evidence>
<gene>
    <name evidence="9" type="primary">CSON004352</name>
</gene>
<evidence type="ECO:0000256" key="5">
    <source>
        <dbReference type="ARBA" id="ARBA00022786"/>
    </source>
</evidence>
<dbReference type="GO" id="GO:0061630">
    <property type="term" value="F:ubiquitin protein ligase activity"/>
    <property type="evidence" value="ECO:0007669"/>
    <property type="project" value="TreeGrafter"/>
</dbReference>
<dbReference type="PROSITE" id="PS50012">
    <property type="entry name" value="RCC1_3"/>
    <property type="match status" value="7"/>
</dbReference>
<dbReference type="Gene3D" id="3.30.2410.10">
    <property type="entry name" value="Hect, E3 ligase catalytic domain"/>
    <property type="match status" value="1"/>
</dbReference>
<dbReference type="GO" id="GO:0006511">
    <property type="term" value="P:ubiquitin-dependent protein catabolic process"/>
    <property type="evidence" value="ECO:0007669"/>
    <property type="project" value="TreeGrafter"/>
</dbReference>
<dbReference type="InterPro" id="IPR009091">
    <property type="entry name" value="RCC1/BLIP-II"/>
</dbReference>
<dbReference type="GO" id="GO:0016567">
    <property type="term" value="P:protein ubiquitination"/>
    <property type="evidence" value="ECO:0007669"/>
    <property type="project" value="TreeGrafter"/>
</dbReference>
<dbReference type="SUPFAM" id="SSF56204">
    <property type="entry name" value="Hect, E3 ligase catalytic domain"/>
    <property type="match status" value="1"/>
</dbReference>
<dbReference type="GO" id="GO:0005737">
    <property type="term" value="C:cytoplasm"/>
    <property type="evidence" value="ECO:0007669"/>
    <property type="project" value="UniProtKB-SubCell"/>
</dbReference>
<keyword evidence="5 6" id="KW-0833">Ubl conjugation pathway</keyword>
<feature type="repeat" description="RCC1" evidence="7">
    <location>
        <begin position="267"/>
        <end position="318"/>
    </location>
</feature>
<feature type="repeat" description="RCC1" evidence="7">
    <location>
        <begin position="1"/>
        <end position="54"/>
    </location>
</feature>
<dbReference type="PROSITE" id="PS50237">
    <property type="entry name" value="HECT"/>
    <property type="match status" value="1"/>
</dbReference>
<protein>
    <submittedName>
        <fullName evidence="9">CSON004352 protein</fullName>
    </submittedName>
</protein>
<dbReference type="InterPro" id="IPR058923">
    <property type="entry name" value="RCC1-like_dom"/>
</dbReference>
<feature type="repeat" description="RCC1" evidence="7">
    <location>
        <begin position="215"/>
        <end position="266"/>
    </location>
</feature>
<dbReference type="InterPro" id="IPR035983">
    <property type="entry name" value="Hect_E3_ubiquitin_ligase"/>
</dbReference>
<dbReference type="SUPFAM" id="SSF50985">
    <property type="entry name" value="RCC1/BLIP-II"/>
    <property type="match status" value="1"/>
</dbReference>
<dbReference type="AlphaFoldDB" id="A0A336LTB2"/>
<dbReference type="PRINTS" id="PR00633">
    <property type="entry name" value="RCCNDNSATION"/>
</dbReference>
<dbReference type="PROSITE" id="PS00626">
    <property type="entry name" value="RCC1_2"/>
    <property type="match status" value="3"/>
</dbReference>
<feature type="repeat" description="RCC1" evidence="7">
    <location>
        <begin position="110"/>
        <end position="161"/>
    </location>
</feature>
<dbReference type="PANTHER" id="PTHR45622:SF76">
    <property type="entry name" value="HECT AND RLD DOMAIN CONTAINING E3 UBIQUITIN LIGASE 4, ISOFORM C"/>
    <property type="match status" value="1"/>
</dbReference>
<comment type="subcellular location">
    <subcellularLocation>
        <location evidence="1">Cytoplasm</location>
    </subcellularLocation>
</comment>
<evidence type="ECO:0000256" key="6">
    <source>
        <dbReference type="PROSITE-ProRule" id="PRU00104"/>
    </source>
</evidence>
<dbReference type="Gene3D" id="2.130.10.30">
    <property type="entry name" value="Regulator of chromosome condensation 1/beta-lactamase-inhibitor protein II"/>
    <property type="match status" value="2"/>
</dbReference>
<feature type="domain" description="HECT" evidence="8">
    <location>
        <begin position="749"/>
        <end position="1075"/>
    </location>
</feature>
<sequence length="1075" mass="121491">MAVFCFGSTEYGELGLGGIEDEHIQIPRKMPWEEAHLLKQAALGVNHTLFLLEDGRLFACGSNDHGNLGFEMSKKRPRTSLVHFISALKDYTIIAISAGSNHSLAINEWGQVFSWGSNELSQLGFETENDVTTPKIIRTLATKRVIQIACGQFHSLALTDSGDLYAWGANGYGQLGLGMTCEKVTKPTLIKSLQGVPISFICCGGNHSFAVSKSGAVFGFGKNIFGQLGLNDNVSRHYPSQLKTLRSIGVRYIAAGDDFSVFLTRDGGVFTCGLGSFGQLGHGNFNNEILPRMVMELMGSTVTQIACGRRHTLVFVSGRIYAFGIGGSGQLGNKLMKNSSTPQIVIGPWSSSISSTSKLLESCTSSDAFVIIPEILSVKRIFSGGDRSFVLVFDKNGGGEHDILPDDLRLYEPNTQICTLTFDLSKQLKDLEVDAPVDLELLSIIEVIFKHQACLNGSFLISNDDKHFNCCTSKNHAVDIKSASESFENIQKVENDSIKNLIWDSITTDLLASLTPSPPDVETIRIFLLLPLYHEFINCKNYAKLHCPFSSAVLRLHAIPKKIVSSWWTSQSRDYFERLVENYKSVVTYILNNQFMKKPKQNTDDKYLVQYESELKIALDFLALLYMINHKSYNRMEHVPYETFHLQDLSENVDIKHEYVNWIMDSTVHNFHLCNYPFLFDAASKTILLQTDQSIQMYNAMQSAANQGFMAMFAGALNRNPSSIQQYVVLNVTRENIVDDTIRELALYQASDLKKPLKIKFYGEEAEDAGGVRKEFFMLLIKEILDPKYGMFKYYSESRYIWFSEDSFEGEGMYTLIGILCGLAIYNYTIIDLPFPIALYKKLLKEPVNLSDIKILSPVLGNSLQSILDYEASDLIDVFNLTFEISREVFGETKTFELKPGGDSIYVTQENKKEFVDLYVDFVLNKSVESHFNGFYQGFMKVCGGRILELFRAHELMEVVIGNEEYDWNIFEEEAEYKNGYLSSDETVRWFWEVFHELSLEEKKKFLLFLTGSDRIPIMGMKALKIFIQPTTDDKCLPVAHTCFNLLDLPRYKTKERLKYKLHQAIQQTQGFSLV</sequence>
<dbReference type="FunFam" id="3.30.2160.10:FF:000004">
    <property type="entry name" value="probable E3 ubiquitin-protein ligase HERC4 isoform X1"/>
    <property type="match status" value="1"/>
</dbReference>
<evidence type="ECO:0000256" key="7">
    <source>
        <dbReference type="PROSITE-ProRule" id="PRU00235"/>
    </source>
</evidence>
<dbReference type="InterPro" id="IPR000569">
    <property type="entry name" value="HECT_dom"/>
</dbReference>
<organism evidence="9">
    <name type="scientific">Culicoides sonorensis</name>
    <name type="common">Biting midge</name>
    <dbReference type="NCBI Taxonomy" id="179676"/>
    <lineage>
        <taxon>Eukaryota</taxon>
        <taxon>Metazoa</taxon>
        <taxon>Ecdysozoa</taxon>
        <taxon>Arthropoda</taxon>
        <taxon>Hexapoda</taxon>
        <taxon>Insecta</taxon>
        <taxon>Pterygota</taxon>
        <taxon>Neoptera</taxon>
        <taxon>Endopterygota</taxon>
        <taxon>Diptera</taxon>
        <taxon>Nematocera</taxon>
        <taxon>Chironomoidea</taxon>
        <taxon>Ceratopogonidae</taxon>
        <taxon>Ceratopogoninae</taxon>
        <taxon>Culicoides</taxon>
        <taxon>Monoculicoides</taxon>
    </lineage>
</organism>
<name>A0A336LTB2_CULSO</name>
<keyword evidence="2" id="KW-0963">Cytoplasm</keyword>
<dbReference type="SMART" id="SM00119">
    <property type="entry name" value="HECTc"/>
    <property type="match status" value="1"/>
</dbReference>
<feature type="repeat" description="RCC1" evidence="7">
    <location>
        <begin position="162"/>
        <end position="214"/>
    </location>
</feature>
<dbReference type="InterPro" id="IPR000408">
    <property type="entry name" value="Reg_chr_condens"/>
</dbReference>
<dbReference type="Pfam" id="PF25390">
    <property type="entry name" value="WD40_RLD"/>
    <property type="match status" value="1"/>
</dbReference>
<feature type="repeat" description="RCC1" evidence="7">
    <location>
        <begin position="55"/>
        <end position="109"/>
    </location>
</feature>
<evidence type="ECO:0000256" key="3">
    <source>
        <dbReference type="ARBA" id="ARBA00022679"/>
    </source>
</evidence>
<dbReference type="EMBL" id="UFQT01000185">
    <property type="protein sequence ID" value="SSX21266.1"/>
    <property type="molecule type" value="Genomic_DNA"/>
</dbReference>
<evidence type="ECO:0000256" key="4">
    <source>
        <dbReference type="ARBA" id="ARBA00022737"/>
    </source>
</evidence>
<feature type="active site" description="Glycyl thioester intermediate" evidence="6">
    <location>
        <position position="1043"/>
    </location>
</feature>
<evidence type="ECO:0000313" key="9">
    <source>
        <dbReference type="EMBL" id="SSX21266.1"/>
    </source>
</evidence>
<accession>A0A336LTB2</accession>
<dbReference type="FunFam" id="3.30.2410.10:FF:000003">
    <property type="entry name" value="probable E3 ubiquitin-protein ligase HERC4 isoform X1"/>
    <property type="match status" value="1"/>
</dbReference>
<dbReference type="Gene3D" id="3.30.2160.10">
    <property type="entry name" value="Hect, E3 ligase catalytic domain"/>
    <property type="match status" value="1"/>
</dbReference>
<feature type="repeat" description="RCC1" evidence="7">
    <location>
        <begin position="318"/>
        <end position="394"/>
    </location>
</feature>
<dbReference type="InterPro" id="IPR051709">
    <property type="entry name" value="Ub-ligase/GTPase-reg"/>
</dbReference>
<evidence type="ECO:0000256" key="2">
    <source>
        <dbReference type="ARBA" id="ARBA00022490"/>
    </source>
</evidence>
<reference evidence="9" key="1">
    <citation type="submission" date="2018-07" db="EMBL/GenBank/DDBJ databases">
        <authorList>
            <person name="Quirk P.G."/>
            <person name="Krulwich T.A."/>
        </authorList>
    </citation>
    <scope>NUCLEOTIDE SEQUENCE</scope>
</reference>
<dbReference type="Gene3D" id="3.90.1750.10">
    <property type="entry name" value="Hect, E3 ligase catalytic domains"/>
    <property type="match status" value="1"/>
</dbReference>
<dbReference type="Pfam" id="PF00632">
    <property type="entry name" value="HECT"/>
    <property type="match status" value="1"/>
</dbReference>
<proteinExistence type="predicted"/>
<dbReference type="PANTHER" id="PTHR45622">
    <property type="entry name" value="UBIQUITIN-PROTEIN LIGASE E3A-RELATED"/>
    <property type="match status" value="1"/>
</dbReference>
<evidence type="ECO:0000256" key="1">
    <source>
        <dbReference type="ARBA" id="ARBA00004496"/>
    </source>
</evidence>
<dbReference type="CDD" id="cd00078">
    <property type="entry name" value="HECTc"/>
    <property type="match status" value="1"/>
</dbReference>
<keyword evidence="4" id="KW-0677">Repeat</keyword>
<dbReference type="GO" id="GO:0009966">
    <property type="term" value="P:regulation of signal transduction"/>
    <property type="evidence" value="ECO:0007669"/>
    <property type="project" value="UniProtKB-ARBA"/>
</dbReference>
<dbReference type="VEuPathDB" id="VectorBase:CSON004352"/>
<keyword evidence="3" id="KW-0808">Transferase</keyword>